<evidence type="ECO:0000256" key="1">
    <source>
        <dbReference type="SAM" id="MobiDB-lite"/>
    </source>
</evidence>
<dbReference type="EMBL" id="CM016556">
    <property type="protein sequence ID" value="TKW15450.1"/>
    <property type="molecule type" value="Genomic_DNA"/>
</dbReference>
<feature type="compositionally biased region" description="Basic and acidic residues" evidence="1">
    <location>
        <begin position="1"/>
        <end position="11"/>
    </location>
</feature>
<protein>
    <submittedName>
        <fullName evidence="2">Uncharacterized protein</fullName>
    </submittedName>
</protein>
<evidence type="ECO:0000313" key="2">
    <source>
        <dbReference type="EMBL" id="TKW15450.1"/>
    </source>
</evidence>
<feature type="region of interest" description="Disordered" evidence="1">
    <location>
        <begin position="1"/>
        <end position="28"/>
    </location>
</feature>
<gene>
    <name evidence="2" type="ORF">SEVIR_5G237400v2</name>
</gene>
<dbReference type="AlphaFoldDB" id="A0A4U6UH43"/>
<reference evidence="2" key="1">
    <citation type="submission" date="2019-03" db="EMBL/GenBank/DDBJ databases">
        <title>WGS assembly of Setaria viridis.</title>
        <authorList>
            <person name="Huang P."/>
            <person name="Jenkins J."/>
            <person name="Grimwood J."/>
            <person name="Barry K."/>
            <person name="Healey A."/>
            <person name="Mamidi S."/>
            <person name="Sreedasyam A."/>
            <person name="Shu S."/>
            <person name="Feldman M."/>
            <person name="Wu J."/>
            <person name="Yu Y."/>
            <person name="Chen C."/>
            <person name="Johnson J."/>
            <person name="Rokhsar D."/>
            <person name="Baxter I."/>
            <person name="Schmutz J."/>
            <person name="Brutnell T."/>
            <person name="Kellogg E."/>
        </authorList>
    </citation>
    <scope>NUCLEOTIDE SEQUENCE [LARGE SCALE GENOMIC DNA]</scope>
</reference>
<dbReference type="PANTHER" id="PTHR33978:SF29">
    <property type="entry name" value="OS01G0621500 PROTEIN"/>
    <property type="match status" value="1"/>
</dbReference>
<organism evidence="2 3">
    <name type="scientific">Setaria viridis</name>
    <name type="common">Green bristlegrass</name>
    <name type="synonym">Setaria italica subsp. viridis</name>
    <dbReference type="NCBI Taxonomy" id="4556"/>
    <lineage>
        <taxon>Eukaryota</taxon>
        <taxon>Viridiplantae</taxon>
        <taxon>Streptophyta</taxon>
        <taxon>Embryophyta</taxon>
        <taxon>Tracheophyta</taxon>
        <taxon>Spermatophyta</taxon>
        <taxon>Magnoliopsida</taxon>
        <taxon>Liliopsida</taxon>
        <taxon>Poales</taxon>
        <taxon>Poaceae</taxon>
        <taxon>PACMAD clade</taxon>
        <taxon>Panicoideae</taxon>
        <taxon>Panicodae</taxon>
        <taxon>Paniceae</taxon>
        <taxon>Cenchrinae</taxon>
        <taxon>Setaria</taxon>
    </lineage>
</organism>
<keyword evidence="3" id="KW-1185">Reference proteome</keyword>
<dbReference type="Proteomes" id="UP000298652">
    <property type="component" value="Chromosome 5"/>
</dbReference>
<proteinExistence type="predicted"/>
<name>A0A4U6UH43_SETVI</name>
<dbReference type="Gramene" id="TKW15450">
    <property type="protein sequence ID" value="TKW15450"/>
    <property type="gene ID" value="SEVIR_5G237400v2"/>
</dbReference>
<sequence>MSRKRHDDLGRAESSGTGTRRGGNSGRAVWDTGSSLYDSYELAAVRRLLDRRLLAGAGVLPLRDEPPAAAETRGKNKQVIVAARARRKVTLRALFRAVATWAARPRQAPLACACAGMVHGRGQGGAAVEPDVPSHGEI</sequence>
<dbReference type="PANTHER" id="PTHR33978">
    <property type="entry name" value="SERINE/THREONINE-KINASE"/>
    <property type="match status" value="1"/>
</dbReference>
<dbReference type="OMA" id="AGMVHDQ"/>
<evidence type="ECO:0000313" key="3">
    <source>
        <dbReference type="Proteomes" id="UP000298652"/>
    </source>
</evidence>
<accession>A0A4U6UH43</accession>